<protein>
    <submittedName>
        <fullName evidence="6">CLUMA_CG000038, isoform A</fullName>
    </submittedName>
</protein>
<dbReference type="GO" id="GO:0045202">
    <property type="term" value="C:synapse"/>
    <property type="evidence" value="ECO:0007669"/>
    <property type="project" value="GOC"/>
</dbReference>
<dbReference type="CDD" id="cd02345">
    <property type="entry name" value="ZZ_dah"/>
    <property type="match status" value="1"/>
</dbReference>
<dbReference type="STRING" id="568069.A0A1J1HE77"/>
<dbReference type="GO" id="GO:0050804">
    <property type="term" value="P:modulation of chemical synaptic transmission"/>
    <property type="evidence" value="ECO:0007669"/>
    <property type="project" value="UniProtKB-ARBA"/>
</dbReference>
<accession>A0A1J1HE77</accession>
<dbReference type="PROSITE" id="PS50135">
    <property type="entry name" value="ZF_ZZ_2"/>
    <property type="match status" value="1"/>
</dbReference>
<keyword evidence="7" id="KW-1185">Reference proteome</keyword>
<dbReference type="PROSITE" id="PS01357">
    <property type="entry name" value="ZF_ZZ_1"/>
    <property type="match status" value="1"/>
</dbReference>
<keyword evidence="2 4" id="KW-0863">Zinc-finger</keyword>
<dbReference type="PANTHER" id="PTHR12268">
    <property type="entry name" value="E3 UBIQUITIN-PROTEIN LIGASE KCMF1"/>
    <property type="match status" value="1"/>
</dbReference>
<dbReference type="SUPFAM" id="SSF47473">
    <property type="entry name" value="EF-hand"/>
    <property type="match status" value="1"/>
</dbReference>
<dbReference type="InterPro" id="IPR043145">
    <property type="entry name" value="Znf_ZZ_sf"/>
</dbReference>
<dbReference type="SMART" id="SM00291">
    <property type="entry name" value="ZnF_ZZ"/>
    <property type="match status" value="1"/>
</dbReference>
<sequence length="632" mass="72969">MHESLEEIEDERGYRFYLNPTTKVRYKENPSLILIIKNIKTNLGDVKYSCYRSAVKIIQLKKALFTFCIPFRWAFAIIHKHKAGSSQESVSPSQLTNIIHDIFFAAEKAGLYIDFKSFNLQNAVSILSNLFWNVFDQKRQQNISLMELKLLTLLLCELSPMNTYRQLIDDHFDIVKDHNNCITRSRFDEFVNIVGKFLSYLGEPIYFERKTINEIVCEAFVNYPGINGMSQFTFTNLWTSHDSTKFSSYTNLFLLLIRFKKSEHIVHQTQCNGCHKFPIVGMRFKCQKCKGLSLCFGCFSKGFVNQRHSLAHRMLELSTNEKEQNKFLAFLSNFLQLFHRKPNTTISQNHSSISSVFESDQKHHEKNNKLIENEHVELMQVDEDMEGGTYERQGRRRGTIRSEVFNNSENVLTKQRELMEKFFVIVENMKKEVGNYQKTTETNEKLVSIDPDLGKIIENQQSFLMDQIDQLKIIHEAMVGSFASSMNNKTIKSGFVSPTTSLFLPHSSTPYRSTKDNLTDSNQVLCKSINGQELNKSYVADNADYSIGDVSSWFQTKIANGVAKSKDDRKNLADETFETKVANFRNLLLKVKEIIDDSYSDNVELAKTTANLEQVVAKIIDDEEKKKRSVLQ</sequence>
<keyword evidence="1" id="KW-0479">Metal-binding</keyword>
<evidence type="ECO:0000259" key="5">
    <source>
        <dbReference type="PROSITE" id="PS50135"/>
    </source>
</evidence>
<gene>
    <name evidence="6" type="primary">similar to Dystrophin</name>
    <name evidence="6" type="ORF">CLUMA_CG000038</name>
</gene>
<organism evidence="6 7">
    <name type="scientific">Clunio marinus</name>
    <dbReference type="NCBI Taxonomy" id="568069"/>
    <lineage>
        <taxon>Eukaryota</taxon>
        <taxon>Metazoa</taxon>
        <taxon>Ecdysozoa</taxon>
        <taxon>Arthropoda</taxon>
        <taxon>Hexapoda</taxon>
        <taxon>Insecta</taxon>
        <taxon>Pterygota</taxon>
        <taxon>Neoptera</taxon>
        <taxon>Endopterygota</taxon>
        <taxon>Diptera</taxon>
        <taxon>Nematocera</taxon>
        <taxon>Chironomoidea</taxon>
        <taxon>Chironomidae</taxon>
        <taxon>Clunio</taxon>
    </lineage>
</organism>
<dbReference type="EMBL" id="CVRI01000001">
    <property type="protein sequence ID" value="CRK86272.1"/>
    <property type="molecule type" value="Genomic_DNA"/>
</dbReference>
<dbReference type="SUPFAM" id="SSF57850">
    <property type="entry name" value="RING/U-box"/>
    <property type="match status" value="1"/>
</dbReference>
<dbReference type="InterPro" id="IPR015153">
    <property type="entry name" value="EF-hand_dom_typ1"/>
</dbReference>
<evidence type="ECO:0000256" key="3">
    <source>
        <dbReference type="ARBA" id="ARBA00022833"/>
    </source>
</evidence>
<dbReference type="InterPro" id="IPR050774">
    <property type="entry name" value="KCMF1/Dystrophin"/>
</dbReference>
<proteinExistence type="predicted"/>
<reference evidence="6 7" key="1">
    <citation type="submission" date="2015-04" db="EMBL/GenBank/DDBJ databases">
        <authorList>
            <person name="Syromyatnikov M.Y."/>
            <person name="Popov V.N."/>
        </authorList>
    </citation>
    <scope>NUCLEOTIDE SEQUENCE [LARGE SCALE GENOMIC DNA]</scope>
</reference>
<evidence type="ECO:0000256" key="2">
    <source>
        <dbReference type="ARBA" id="ARBA00022771"/>
    </source>
</evidence>
<dbReference type="Pfam" id="PF09068">
    <property type="entry name" value="EF-hand_2"/>
    <property type="match status" value="1"/>
</dbReference>
<name>A0A1J1HE77_9DIPT</name>
<dbReference type="PANTHER" id="PTHR12268:SF21">
    <property type="entry name" value="DISCONTINUOUS ACTIN HEXAGON"/>
    <property type="match status" value="1"/>
</dbReference>
<feature type="domain" description="ZZ-type" evidence="5">
    <location>
        <begin position="266"/>
        <end position="322"/>
    </location>
</feature>
<dbReference type="Pfam" id="PF00569">
    <property type="entry name" value="ZZ"/>
    <property type="match status" value="1"/>
</dbReference>
<dbReference type="Proteomes" id="UP000183832">
    <property type="component" value="Unassembled WGS sequence"/>
</dbReference>
<keyword evidence="3" id="KW-0862">Zinc</keyword>
<dbReference type="InterPro" id="IPR000433">
    <property type="entry name" value="Znf_ZZ"/>
</dbReference>
<dbReference type="InterPro" id="IPR011992">
    <property type="entry name" value="EF-hand-dom_pair"/>
</dbReference>
<dbReference type="Gene3D" id="3.30.60.90">
    <property type="match status" value="1"/>
</dbReference>
<dbReference type="GO" id="GO:0099536">
    <property type="term" value="P:synaptic signaling"/>
    <property type="evidence" value="ECO:0007669"/>
    <property type="project" value="TreeGrafter"/>
</dbReference>
<dbReference type="Gene3D" id="1.10.238.10">
    <property type="entry name" value="EF-hand"/>
    <property type="match status" value="1"/>
</dbReference>
<dbReference type="GO" id="GO:0046716">
    <property type="term" value="P:muscle cell cellular homeostasis"/>
    <property type="evidence" value="ECO:0007669"/>
    <property type="project" value="UniProtKB-ARBA"/>
</dbReference>
<evidence type="ECO:0000256" key="4">
    <source>
        <dbReference type="PROSITE-ProRule" id="PRU00228"/>
    </source>
</evidence>
<evidence type="ECO:0000256" key="1">
    <source>
        <dbReference type="ARBA" id="ARBA00022723"/>
    </source>
</evidence>
<dbReference type="GO" id="GO:0008270">
    <property type="term" value="F:zinc ion binding"/>
    <property type="evidence" value="ECO:0007669"/>
    <property type="project" value="UniProtKB-KW"/>
</dbReference>
<evidence type="ECO:0000313" key="7">
    <source>
        <dbReference type="Proteomes" id="UP000183832"/>
    </source>
</evidence>
<dbReference type="AlphaFoldDB" id="A0A1J1HE77"/>
<dbReference type="GO" id="GO:0016010">
    <property type="term" value="C:dystrophin-associated glycoprotein complex"/>
    <property type="evidence" value="ECO:0007669"/>
    <property type="project" value="UniProtKB-ARBA"/>
</dbReference>
<dbReference type="OrthoDB" id="10014385at2759"/>
<evidence type="ECO:0000313" key="6">
    <source>
        <dbReference type="EMBL" id="CRK86272.1"/>
    </source>
</evidence>